<proteinExistence type="predicted"/>
<accession>A0A5J4TUP7</accession>
<dbReference type="EMBL" id="SNRW01024804">
    <property type="protein sequence ID" value="KAA6361984.1"/>
    <property type="molecule type" value="Genomic_DNA"/>
</dbReference>
<comment type="caution">
    <text evidence="1">The sequence shown here is derived from an EMBL/GenBank/DDBJ whole genome shotgun (WGS) entry which is preliminary data.</text>
</comment>
<name>A0A5J4TUP7_9EUKA</name>
<protein>
    <submittedName>
        <fullName evidence="1">Uncharacterized protein</fullName>
    </submittedName>
</protein>
<sequence>MQDNQKSNRDFISRCFANFQATGSIEDLAQKRRPRSVLVNEKDGEALAGFQNISTISYMDQAKNSESSKIYLLRPAGGYSYNSQRLLEKQVLSKNNMMEGHQFCLKMLETHAGNPRFIIKIRFFDECYFKLGGSLNTKNMFNSVVCAGGGVKGISDITANYYNKSETYSQTETNNLLNNKANTGVSYTKGEDDAL</sequence>
<evidence type="ECO:0000313" key="1">
    <source>
        <dbReference type="EMBL" id="KAA6361984.1"/>
    </source>
</evidence>
<evidence type="ECO:0000313" key="2">
    <source>
        <dbReference type="Proteomes" id="UP000324800"/>
    </source>
</evidence>
<gene>
    <name evidence="1" type="ORF">EZS28_042489</name>
</gene>
<dbReference type="AlphaFoldDB" id="A0A5J4TUP7"/>
<feature type="non-terminal residue" evidence="1">
    <location>
        <position position="195"/>
    </location>
</feature>
<organism evidence="1 2">
    <name type="scientific">Streblomastix strix</name>
    <dbReference type="NCBI Taxonomy" id="222440"/>
    <lineage>
        <taxon>Eukaryota</taxon>
        <taxon>Metamonada</taxon>
        <taxon>Preaxostyla</taxon>
        <taxon>Oxymonadida</taxon>
        <taxon>Streblomastigidae</taxon>
        <taxon>Streblomastix</taxon>
    </lineage>
</organism>
<reference evidence="1 2" key="1">
    <citation type="submission" date="2019-03" db="EMBL/GenBank/DDBJ databases">
        <title>Single cell metagenomics reveals metabolic interactions within the superorganism composed of flagellate Streblomastix strix and complex community of Bacteroidetes bacteria on its surface.</title>
        <authorList>
            <person name="Treitli S.C."/>
            <person name="Kolisko M."/>
            <person name="Husnik F."/>
            <person name="Keeling P."/>
            <person name="Hampl V."/>
        </authorList>
    </citation>
    <scope>NUCLEOTIDE SEQUENCE [LARGE SCALE GENOMIC DNA]</scope>
    <source>
        <strain evidence="1">ST1C</strain>
    </source>
</reference>
<dbReference type="Proteomes" id="UP000324800">
    <property type="component" value="Unassembled WGS sequence"/>
</dbReference>